<feature type="non-terminal residue" evidence="2">
    <location>
        <position position="1"/>
    </location>
</feature>
<protein>
    <submittedName>
        <fullName evidence="2">Uncharacterized protein</fullName>
    </submittedName>
</protein>
<evidence type="ECO:0000256" key="1">
    <source>
        <dbReference type="SAM" id="MobiDB-lite"/>
    </source>
</evidence>
<gene>
    <name evidence="2" type="ORF">AVDCRST_MAG13-2571</name>
</gene>
<accession>A0A6J4SW01</accession>
<feature type="non-terminal residue" evidence="2">
    <location>
        <position position="62"/>
    </location>
</feature>
<feature type="compositionally biased region" description="Basic residues" evidence="1">
    <location>
        <begin position="8"/>
        <end position="25"/>
    </location>
</feature>
<evidence type="ECO:0000313" key="2">
    <source>
        <dbReference type="EMBL" id="CAA9506715.1"/>
    </source>
</evidence>
<feature type="region of interest" description="Disordered" evidence="1">
    <location>
        <begin position="1"/>
        <end position="62"/>
    </location>
</feature>
<sequence length="62" mass="6984">ARPARAIIHPRGRLGRPGSPHRRTPPRPDRRRGGCCARSGLRAVAGPRPLRRSRPRIPVRRL</sequence>
<organism evidence="2">
    <name type="scientific">uncultured Solirubrobacteraceae bacterium</name>
    <dbReference type="NCBI Taxonomy" id="1162706"/>
    <lineage>
        <taxon>Bacteria</taxon>
        <taxon>Bacillati</taxon>
        <taxon>Actinomycetota</taxon>
        <taxon>Thermoleophilia</taxon>
        <taxon>Solirubrobacterales</taxon>
        <taxon>Solirubrobacteraceae</taxon>
        <taxon>environmental samples</taxon>
    </lineage>
</organism>
<dbReference type="AlphaFoldDB" id="A0A6J4SW01"/>
<reference evidence="2" key="1">
    <citation type="submission" date="2020-02" db="EMBL/GenBank/DDBJ databases">
        <authorList>
            <person name="Meier V. D."/>
        </authorList>
    </citation>
    <scope>NUCLEOTIDE SEQUENCE</scope>
    <source>
        <strain evidence="2">AVDCRST_MAG13</strain>
    </source>
</reference>
<feature type="compositionally biased region" description="Basic residues" evidence="1">
    <location>
        <begin position="49"/>
        <end position="62"/>
    </location>
</feature>
<proteinExistence type="predicted"/>
<name>A0A6J4SW01_9ACTN</name>
<dbReference type="EMBL" id="CADCVO010000409">
    <property type="protein sequence ID" value="CAA9506715.1"/>
    <property type="molecule type" value="Genomic_DNA"/>
</dbReference>